<dbReference type="Proteomes" id="UP000184111">
    <property type="component" value="Unassembled WGS sequence"/>
</dbReference>
<evidence type="ECO:0000313" key="3">
    <source>
        <dbReference type="Proteomes" id="UP000184111"/>
    </source>
</evidence>
<protein>
    <recommendedName>
        <fullName evidence="4">Lipoprotein</fullName>
    </recommendedName>
</protein>
<gene>
    <name evidence="2" type="ORF">SAMN05216499_11341</name>
</gene>
<organism evidence="2 3">
    <name type="scientific">Actinacidiphila paucisporea</name>
    <dbReference type="NCBI Taxonomy" id="310782"/>
    <lineage>
        <taxon>Bacteria</taxon>
        <taxon>Bacillati</taxon>
        <taxon>Actinomycetota</taxon>
        <taxon>Actinomycetes</taxon>
        <taxon>Kitasatosporales</taxon>
        <taxon>Streptomycetaceae</taxon>
        <taxon>Actinacidiphila</taxon>
    </lineage>
</organism>
<name>A0A1M7KP51_9ACTN</name>
<dbReference type="AlphaFoldDB" id="A0A1M7KP51"/>
<dbReference type="STRING" id="310782.SAMN05216499_11341"/>
<evidence type="ECO:0008006" key="4">
    <source>
        <dbReference type="Google" id="ProtNLM"/>
    </source>
</evidence>
<keyword evidence="3" id="KW-1185">Reference proteome</keyword>
<feature type="region of interest" description="Disordered" evidence="1">
    <location>
        <begin position="12"/>
        <end position="39"/>
    </location>
</feature>
<dbReference type="EMBL" id="FRBI01000013">
    <property type="protein sequence ID" value="SHM66957.1"/>
    <property type="molecule type" value="Genomic_DNA"/>
</dbReference>
<sequence>MVAAAVVAAGAGCGKGADGPSDAAQDNAPATLPGAAEKARAVRDSTELIGRYDAAAAAHPALAARLRPLRAEVARHVEAFGGKPPAAVPSPAAPAATAAQALAGLAAAERALADRRAATALTVPGELARLIASVAAAGAGHAALLGSAAGHPASEGKSAR</sequence>
<evidence type="ECO:0000256" key="1">
    <source>
        <dbReference type="SAM" id="MobiDB-lite"/>
    </source>
</evidence>
<proteinExistence type="predicted"/>
<reference evidence="2 3" key="1">
    <citation type="submission" date="2016-11" db="EMBL/GenBank/DDBJ databases">
        <authorList>
            <person name="Jaros S."/>
            <person name="Januszkiewicz K."/>
            <person name="Wedrychowicz H."/>
        </authorList>
    </citation>
    <scope>NUCLEOTIDE SEQUENCE [LARGE SCALE GENOMIC DNA]</scope>
    <source>
        <strain evidence="2 3">CGMCC 4.2025</strain>
    </source>
</reference>
<accession>A0A1M7KP51</accession>
<evidence type="ECO:0000313" key="2">
    <source>
        <dbReference type="EMBL" id="SHM66957.1"/>
    </source>
</evidence>